<evidence type="ECO:0000313" key="2">
    <source>
        <dbReference type="Proteomes" id="UP000177785"/>
    </source>
</evidence>
<evidence type="ECO:0000313" key="1">
    <source>
        <dbReference type="EMBL" id="OGZ45245.1"/>
    </source>
</evidence>
<reference evidence="1 2" key="1">
    <citation type="journal article" date="2016" name="Nat. Commun.">
        <title>Thousands of microbial genomes shed light on interconnected biogeochemical processes in an aquifer system.</title>
        <authorList>
            <person name="Anantharaman K."/>
            <person name="Brown C.T."/>
            <person name="Hug L.A."/>
            <person name="Sharon I."/>
            <person name="Castelle C.J."/>
            <person name="Probst A.J."/>
            <person name="Thomas B.C."/>
            <person name="Singh A."/>
            <person name="Wilkins M.J."/>
            <person name="Karaoz U."/>
            <person name="Brodie E.L."/>
            <person name="Williams K.H."/>
            <person name="Hubbard S.S."/>
            <person name="Banfield J.F."/>
        </authorList>
    </citation>
    <scope>NUCLEOTIDE SEQUENCE [LARGE SCALE GENOMIC DNA]</scope>
</reference>
<dbReference type="Proteomes" id="UP000177785">
    <property type="component" value="Unassembled WGS sequence"/>
</dbReference>
<dbReference type="EMBL" id="MHNL01000007">
    <property type="protein sequence ID" value="OGZ45245.1"/>
    <property type="molecule type" value="Genomic_DNA"/>
</dbReference>
<accession>A0A1G2G4R3</accession>
<name>A0A1G2G4R3_9BACT</name>
<comment type="caution">
    <text evidence="1">The sequence shown here is derived from an EMBL/GenBank/DDBJ whole genome shotgun (WGS) entry which is preliminary data.</text>
</comment>
<gene>
    <name evidence="1" type="ORF">A2756_01325</name>
</gene>
<dbReference type="AlphaFoldDB" id="A0A1G2G4R3"/>
<protein>
    <submittedName>
        <fullName evidence="1">Uncharacterized protein</fullName>
    </submittedName>
</protein>
<organism evidence="1 2">
    <name type="scientific">Candidatus Ryanbacteria bacterium RIFCSPHIGHO2_01_FULL_48_27</name>
    <dbReference type="NCBI Taxonomy" id="1802115"/>
    <lineage>
        <taxon>Bacteria</taxon>
        <taxon>Candidatus Ryaniibacteriota</taxon>
    </lineage>
</organism>
<sequence>MRRGLMLTVLFLVAIPLPISARDLCHFVAPRTEPAILASFVWQDGHCSVGVRTDGRGIVVEACDEDWFRGALFERIDIFQDANGQVIYQRDWMEVLPVRSSAVQFGVRALQYDVFWPVCKPTLALHVPEEVQELFFGMYAIGELYIPR</sequence>
<proteinExistence type="predicted"/>